<keyword evidence="9" id="KW-0653">Protein transport</keyword>
<evidence type="ECO:0000256" key="6">
    <source>
        <dbReference type="ARBA" id="ARBA00022741"/>
    </source>
</evidence>
<evidence type="ECO:0000256" key="12">
    <source>
        <dbReference type="ARBA" id="ARBA00025070"/>
    </source>
</evidence>
<keyword evidence="10" id="KW-1278">Translocase</keyword>
<dbReference type="PROSITE" id="PS50893">
    <property type="entry name" value="ABC_TRANSPORTER_2"/>
    <property type="match status" value="1"/>
</dbReference>
<dbReference type="PANTHER" id="PTHR43297">
    <property type="entry name" value="OLIGOPEPTIDE TRANSPORT ATP-BINDING PROTEIN APPD"/>
    <property type="match status" value="1"/>
</dbReference>
<dbReference type="InterPro" id="IPR027417">
    <property type="entry name" value="P-loop_NTPase"/>
</dbReference>
<dbReference type="Pfam" id="PF08352">
    <property type="entry name" value="oligo_HPY"/>
    <property type="match status" value="1"/>
</dbReference>
<proteinExistence type="inferred from homology"/>
<dbReference type="InterPro" id="IPR003439">
    <property type="entry name" value="ABC_transporter-like_ATP-bd"/>
</dbReference>
<keyword evidence="7 14" id="KW-0067">ATP-binding</keyword>
<dbReference type="InterPro" id="IPR050388">
    <property type="entry name" value="ABC_Ni/Peptide_Import"/>
</dbReference>
<keyword evidence="6" id="KW-0547">Nucleotide-binding</keyword>
<dbReference type="Gene3D" id="3.40.50.300">
    <property type="entry name" value="P-loop containing nucleotide triphosphate hydrolases"/>
    <property type="match status" value="1"/>
</dbReference>
<dbReference type="InterPro" id="IPR017871">
    <property type="entry name" value="ABC_transporter-like_CS"/>
</dbReference>
<dbReference type="GO" id="GO:0015031">
    <property type="term" value="P:protein transport"/>
    <property type="evidence" value="ECO:0007669"/>
    <property type="project" value="UniProtKB-KW"/>
</dbReference>
<evidence type="ECO:0000256" key="3">
    <source>
        <dbReference type="ARBA" id="ARBA00022448"/>
    </source>
</evidence>
<evidence type="ECO:0000256" key="2">
    <source>
        <dbReference type="ARBA" id="ARBA00005417"/>
    </source>
</evidence>
<sequence length="284" mass="30640">MALLEIKNLTVAFDTSTGAFKAVDGIDISVDAGEVLAIVGESGSGKSVGMLAVMGLLPKTATVTADKMEFDGRDLLKMSDKERRAIIGREISMIFQEPIASLNPCFTVGFQLEEVLRFHLGMGKAQRRARAIELLELVGIRDAGDRLGSYPHQMSGGQCQRVMIAIAIACNPKLLIADEPTTALDVTIQKQILDLLMRLQEEHGMGLIMITHDMGVVAETADRVIVQYKGHKMEDADVLSLFENPQNPYTKALLSALPENATGDRLPTVSDFVLQNAASSGAAL</sequence>
<keyword evidence="3" id="KW-0813">Transport</keyword>
<protein>
    <submittedName>
        <fullName evidence="14">Dipeptide transport system ATP-binding protein</fullName>
    </submittedName>
</protein>
<evidence type="ECO:0000256" key="11">
    <source>
        <dbReference type="ARBA" id="ARBA00023136"/>
    </source>
</evidence>
<comment type="subcellular location">
    <subcellularLocation>
        <location evidence="1">Cell inner membrane</location>
        <topology evidence="1">Peripheral membrane protein</topology>
    </subcellularLocation>
</comment>
<organism evidence="14 15">
    <name type="scientific">Pseudochrobactrum asaccharolyticum</name>
    <dbReference type="NCBI Taxonomy" id="354351"/>
    <lineage>
        <taxon>Bacteria</taxon>
        <taxon>Pseudomonadati</taxon>
        <taxon>Pseudomonadota</taxon>
        <taxon>Alphaproteobacteria</taxon>
        <taxon>Hyphomicrobiales</taxon>
        <taxon>Brucellaceae</taxon>
        <taxon>Pseudochrobactrum</taxon>
    </lineage>
</organism>
<dbReference type="CDD" id="cd03257">
    <property type="entry name" value="ABC_NikE_OppD_transporters"/>
    <property type="match status" value="1"/>
</dbReference>
<evidence type="ECO:0000256" key="4">
    <source>
        <dbReference type="ARBA" id="ARBA00022475"/>
    </source>
</evidence>
<evidence type="ECO:0000259" key="13">
    <source>
        <dbReference type="PROSITE" id="PS50893"/>
    </source>
</evidence>
<keyword evidence="11" id="KW-0472">Membrane</keyword>
<dbReference type="GO" id="GO:0016887">
    <property type="term" value="F:ATP hydrolysis activity"/>
    <property type="evidence" value="ECO:0007669"/>
    <property type="project" value="InterPro"/>
</dbReference>
<keyword evidence="8" id="KW-0571">Peptide transport</keyword>
<dbReference type="GO" id="GO:0055085">
    <property type="term" value="P:transmembrane transport"/>
    <property type="evidence" value="ECO:0007669"/>
    <property type="project" value="UniProtKB-ARBA"/>
</dbReference>
<reference evidence="14 15" key="1">
    <citation type="submission" date="2018-06" db="EMBL/GenBank/DDBJ databases">
        <title>Genomic Encyclopedia of Type Strains, Phase IV (KMG-IV): sequencing the most valuable type-strain genomes for metagenomic binning, comparative biology and taxonomic classification.</title>
        <authorList>
            <person name="Goeker M."/>
        </authorList>
    </citation>
    <scope>NUCLEOTIDE SEQUENCE [LARGE SCALE GENOMIC DNA]</scope>
    <source>
        <strain evidence="14 15">DSM 25619</strain>
    </source>
</reference>
<evidence type="ECO:0000313" key="15">
    <source>
        <dbReference type="Proteomes" id="UP000252893"/>
    </source>
</evidence>
<dbReference type="SUPFAM" id="SSF52540">
    <property type="entry name" value="P-loop containing nucleoside triphosphate hydrolases"/>
    <property type="match status" value="1"/>
</dbReference>
<dbReference type="InterPro" id="IPR003593">
    <property type="entry name" value="AAA+_ATPase"/>
</dbReference>
<dbReference type="EMBL" id="QNRH01000004">
    <property type="protein sequence ID" value="RBO94759.1"/>
    <property type="molecule type" value="Genomic_DNA"/>
</dbReference>
<comment type="function">
    <text evidence="12">Probably part of an ABC transporter complex that could be involved in peptide import. Probably responsible for energy coupling to the transport system.</text>
</comment>
<gene>
    <name evidence="14" type="ORF">DFR47_104118</name>
</gene>
<dbReference type="Proteomes" id="UP000252893">
    <property type="component" value="Unassembled WGS sequence"/>
</dbReference>
<comment type="caution">
    <text evidence="14">The sequence shown here is derived from an EMBL/GenBank/DDBJ whole genome shotgun (WGS) entry which is preliminary data.</text>
</comment>
<dbReference type="PANTHER" id="PTHR43297:SF2">
    <property type="entry name" value="DIPEPTIDE TRANSPORT ATP-BINDING PROTEIN DPPD"/>
    <property type="match status" value="1"/>
</dbReference>
<dbReference type="AlphaFoldDB" id="A0A366DYZ1"/>
<feature type="domain" description="ABC transporter" evidence="13">
    <location>
        <begin position="4"/>
        <end position="254"/>
    </location>
</feature>
<dbReference type="Pfam" id="PF00005">
    <property type="entry name" value="ABC_tran"/>
    <property type="match status" value="1"/>
</dbReference>
<dbReference type="PROSITE" id="PS00211">
    <property type="entry name" value="ABC_TRANSPORTER_1"/>
    <property type="match status" value="1"/>
</dbReference>
<evidence type="ECO:0000256" key="7">
    <source>
        <dbReference type="ARBA" id="ARBA00022840"/>
    </source>
</evidence>
<dbReference type="OrthoDB" id="9815712at2"/>
<dbReference type="GO" id="GO:0005886">
    <property type="term" value="C:plasma membrane"/>
    <property type="evidence" value="ECO:0007669"/>
    <property type="project" value="UniProtKB-SubCell"/>
</dbReference>
<dbReference type="FunFam" id="3.40.50.300:FF:000016">
    <property type="entry name" value="Oligopeptide ABC transporter ATP-binding component"/>
    <property type="match status" value="1"/>
</dbReference>
<accession>A0A366DYZ1</accession>
<dbReference type="GO" id="GO:0015833">
    <property type="term" value="P:peptide transport"/>
    <property type="evidence" value="ECO:0007669"/>
    <property type="project" value="UniProtKB-KW"/>
</dbReference>
<dbReference type="GO" id="GO:0005524">
    <property type="term" value="F:ATP binding"/>
    <property type="evidence" value="ECO:0007669"/>
    <property type="project" value="UniProtKB-KW"/>
</dbReference>
<comment type="similarity">
    <text evidence="2">Belongs to the ABC transporter superfamily.</text>
</comment>
<evidence type="ECO:0000313" key="14">
    <source>
        <dbReference type="EMBL" id="RBO94759.1"/>
    </source>
</evidence>
<dbReference type="SMART" id="SM00382">
    <property type="entry name" value="AAA"/>
    <property type="match status" value="1"/>
</dbReference>
<dbReference type="InterPro" id="IPR013563">
    <property type="entry name" value="Oligopep_ABC_C"/>
</dbReference>
<keyword evidence="5" id="KW-0997">Cell inner membrane</keyword>
<evidence type="ECO:0000256" key="9">
    <source>
        <dbReference type="ARBA" id="ARBA00022927"/>
    </source>
</evidence>
<evidence type="ECO:0000256" key="5">
    <source>
        <dbReference type="ARBA" id="ARBA00022519"/>
    </source>
</evidence>
<evidence type="ECO:0000256" key="10">
    <source>
        <dbReference type="ARBA" id="ARBA00022967"/>
    </source>
</evidence>
<keyword evidence="15" id="KW-1185">Reference proteome</keyword>
<evidence type="ECO:0000256" key="1">
    <source>
        <dbReference type="ARBA" id="ARBA00004417"/>
    </source>
</evidence>
<evidence type="ECO:0000256" key="8">
    <source>
        <dbReference type="ARBA" id="ARBA00022856"/>
    </source>
</evidence>
<keyword evidence="4" id="KW-1003">Cell membrane</keyword>
<dbReference type="RefSeq" id="WP_113944633.1">
    <property type="nucleotide sequence ID" value="NZ_JBHEEG010000001.1"/>
</dbReference>
<name>A0A366DYZ1_9HYPH</name>